<feature type="compositionally biased region" description="Polar residues" evidence="1">
    <location>
        <begin position="28"/>
        <end position="41"/>
    </location>
</feature>
<dbReference type="PANTHER" id="PTHR35394:SF5">
    <property type="entry name" value="DUF3176 DOMAIN-CONTAINING PROTEIN"/>
    <property type="match status" value="1"/>
</dbReference>
<dbReference type="InterPro" id="IPR021514">
    <property type="entry name" value="DUF3176"/>
</dbReference>
<keyword evidence="2" id="KW-1133">Transmembrane helix</keyword>
<feature type="region of interest" description="Disordered" evidence="1">
    <location>
        <begin position="1"/>
        <end position="63"/>
    </location>
</feature>
<organism evidence="3 4">
    <name type="scientific">Hyaloscypha variabilis (strain UAMH 11265 / GT02V1 / F)</name>
    <name type="common">Meliniomyces variabilis</name>
    <dbReference type="NCBI Taxonomy" id="1149755"/>
    <lineage>
        <taxon>Eukaryota</taxon>
        <taxon>Fungi</taxon>
        <taxon>Dikarya</taxon>
        <taxon>Ascomycota</taxon>
        <taxon>Pezizomycotina</taxon>
        <taxon>Leotiomycetes</taxon>
        <taxon>Helotiales</taxon>
        <taxon>Hyaloscyphaceae</taxon>
        <taxon>Hyaloscypha</taxon>
        <taxon>Hyaloscypha variabilis</taxon>
    </lineage>
</organism>
<feature type="transmembrane region" description="Helical" evidence="2">
    <location>
        <begin position="128"/>
        <end position="151"/>
    </location>
</feature>
<keyword evidence="2" id="KW-0472">Membrane</keyword>
<protein>
    <submittedName>
        <fullName evidence="3">Uncharacterized protein</fullName>
    </submittedName>
</protein>
<keyword evidence="2" id="KW-0812">Transmembrane</keyword>
<sequence length="690" mass="74359">MDPTLSEQTRQGKPVPEMVVPEIETDSKTAISSASPTSKPQVQLAVDELGKGDDGNAPPDGEISPIRDPMAAKVFRGVLEDSFLEYWWAEILASLIMLLALMAIILILALHQGHTLPSWPFTITLNSLISIMVVILKATMLAILASGLGQLKWLWFEKPRPLSHYGVYDKAAQGPRFASQLLWVLRGKQLIACAGLAVIILAVALDPFSQQVIQFYVTYTPSPKSNATLPRTTVYSISGVHIGAALAPLDTPMEGAIMAGFYTPGSDAYTVEVSNCLTGNCSFPVQYRTIGMCHGCYEVTEFVTGHCSYSSPDANGSATASLQDGCTYALPSNTSITQSGYSDPQWLAGVSGPPGSIIPPAPEGNIWQWETIFTTQDINTTCANTACPNSTCTGAACGAAAMECYFQPCINTYNATVAKGTFNEYLIASEPIPYTYNSSAYQSACWTNLRKDCLNAHDWKILNSQGINATTYANAEYIPYCNSDISILSNEGFSNDCVYEFFEESYFPFLQFFTGFMVGNVSGQQQNGVTGPPDLNFLYNYGAITVDTVNATFASMASTMSARMRVSGNTTYSAPAQGEILETLTLIRVAWAWLALPVALVALTLIFMVAVIIQTFINGRRPIGKTFSLGLLLTGVAGTVGDEFADLKYLHEAITDLSGVKDAHAPIVKAATEAKIQIKGEGSVKKLIKV</sequence>
<evidence type="ECO:0000256" key="1">
    <source>
        <dbReference type="SAM" id="MobiDB-lite"/>
    </source>
</evidence>
<name>A0A2J6RUT4_HYAVF</name>
<dbReference type="Proteomes" id="UP000235786">
    <property type="component" value="Unassembled WGS sequence"/>
</dbReference>
<dbReference type="OrthoDB" id="5242705at2759"/>
<accession>A0A2J6RUT4</accession>
<evidence type="ECO:0000256" key="2">
    <source>
        <dbReference type="SAM" id="Phobius"/>
    </source>
</evidence>
<dbReference type="STRING" id="1149755.A0A2J6RUT4"/>
<reference evidence="3 4" key="1">
    <citation type="submission" date="2016-04" db="EMBL/GenBank/DDBJ databases">
        <title>A degradative enzymes factory behind the ericoid mycorrhizal symbiosis.</title>
        <authorList>
            <consortium name="DOE Joint Genome Institute"/>
            <person name="Martino E."/>
            <person name="Morin E."/>
            <person name="Grelet G."/>
            <person name="Kuo A."/>
            <person name="Kohler A."/>
            <person name="Daghino S."/>
            <person name="Barry K."/>
            <person name="Choi C."/>
            <person name="Cichocki N."/>
            <person name="Clum A."/>
            <person name="Copeland A."/>
            <person name="Hainaut M."/>
            <person name="Haridas S."/>
            <person name="Labutti K."/>
            <person name="Lindquist E."/>
            <person name="Lipzen A."/>
            <person name="Khouja H.-R."/>
            <person name="Murat C."/>
            <person name="Ohm R."/>
            <person name="Olson A."/>
            <person name="Spatafora J."/>
            <person name="Veneault-Fourrey C."/>
            <person name="Henrissat B."/>
            <person name="Grigoriev I."/>
            <person name="Martin F."/>
            <person name="Perotto S."/>
        </authorList>
    </citation>
    <scope>NUCLEOTIDE SEQUENCE [LARGE SCALE GENOMIC DNA]</scope>
    <source>
        <strain evidence="3 4">F</strain>
    </source>
</reference>
<evidence type="ECO:0000313" key="3">
    <source>
        <dbReference type="EMBL" id="PMD42223.1"/>
    </source>
</evidence>
<feature type="transmembrane region" description="Helical" evidence="2">
    <location>
        <begin position="86"/>
        <end position="108"/>
    </location>
</feature>
<evidence type="ECO:0000313" key="4">
    <source>
        <dbReference type="Proteomes" id="UP000235786"/>
    </source>
</evidence>
<feature type="transmembrane region" description="Helical" evidence="2">
    <location>
        <begin position="190"/>
        <end position="208"/>
    </location>
</feature>
<gene>
    <name evidence="3" type="ORF">L207DRAFT_527156</name>
</gene>
<dbReference type="Pfam" id="PF11374">
    <property type="entry name" value="DUF3176"/>
    <property type="match status" value="1"/>
</dbReference>
<feature type="transmembrane region" description="Helical" evidence="2">
    <location>
        <begin position="590"/>
        <end position="613"/>
    </location>
</feature>
<feature type="compositionally biased region" description="Polar residues" evidence="1">
    <location>
        <begin position="1"/>
        <end position="11"/>
    </location>
</feature>
<dbReference type="AlphaFoldDB" id="A0A2J6RUT4"/>
<keyword evidence="4" id="KW-1185">Reference proteome</keyword>
<dbReference type="EMBL" id="KZ613943">
    <property type="protein sequence ID" value="PMD42223.1"/>
    <property type="molecule type" value="Genomic_DNA"/>
</dbReference>
<proteinExistence type="predicted"/>
<dbReference type="PANTHER" id="PTHR35394">
    <property type="entry name" value="DUF3176 DOMAIN-CONTAINING PROTEIN"/>
    <property type="match status" value="1"/>
</dbReference>